<reference evidence="1" key="1">
    <citation type="submission" date="2022-11" db="EMBL/GenBank/DDBJ databases">
        <authorList>
            <person name="Hyden B.L."/>
            <person name="Feng K."/>
            <person name="Yates T."/>
            <person name="Jawdy S."/>
            <person name="Smart L.B."/>
            <person name="Muchero W."/>
        </authorList>
    </citation>
    <scope>NUCLEOTIDE SEQUENCE</scope>
    <source>
        <tissue evidence="1">Shoot tip</tissue>
    </source>
</reference>
<dbReference type="OrthoDB" id="1935635at2759"/>
<evidence type="ECO:0000313" key="1">
    <source>
        <dbReference type="EMBL" id="KAJ6727237.1"/>
    </source>
</evidence>
<evidence type="ECO:0000313" key="2">
    <source>
        <dbReference type="Proteomes" id="UP001151532"/>
    </source>
</evidence>
<reference evidence="1" key="2">
    <citation type="journal article" date="2023" name="Int. J. Mol. Sci.">
        <title>De Novo Assembly and Annotation of 11 Diverse Shrub Willow (Salix) Genomes Reveals Novel Gene Organization in Sex-Linked Regions.</title>
        <authorList>
            <person name="Hyden B."/>
            <person name="Feng K."/>
            <person name="Yates T.B."/>
            <person name="Jawdy S."/>
            <person name="Cereghino C."/>
            <person name="Smart L.B."/>
            <person name="Muchero W."/>
        </authorList>
    </citation>
    <scope>NUCLEOTIDE SEQUENCE</scope>
    <source>
        <tissue evidence="1">Shoot tip</tissue>
    </source>
</reference>
<dbReference type="EMBL" id="JAPFFK010000013">
    <property type="protein sequence ID" value="KAJ6727237.1"/>
    <property type="molecule type" value="Genomic_DNA"/>
</dbReference>
<keyword evidence="2" id="KW-1185">Reference proteome</keyword>
<dbReference type="Proteomes" id="UP001151532">
    <property type="component" value="Chromosome 8"/>
</dbReference>
<sequence length="178" mass="20744">MKKKYEDSETHCVAKMRRRVTNQLSREKAKGLDYINDKLSRKKGFHFRGEKKIPLAQDKGSEILLQKLEIYSTGGQTSVKLPVTMATVNEEFIVKVEDIYTTLLEGFIHERCSELNSYDTVIRVREDMYEHTSKETAHEMEVKMQGDKVEDQIRENMFYLVFREASMDLGSTVESEMT</sequence>
<accession>A0A9Q0UC36</accession>
<organism evidence="1 2">
    <name type="scientific">Salix purpurea</name>
    <name type="common">Purple osier willow</name>
    <dbReference type="NCBI Taxonomy" id="77065"/>
    <lineage>
        <taxon>Eukaryota</taxon>
        <taxon>Viridiplantae</taxon>
        <taxon>Streptophyta</taxon>
        <taxon>Embryophyta</taxon>
        <taxon>Tracheophyta</taxon>
        <taxon>Spermatophyta</taxon>
        <taxon>Magnoliopsida</taxon>
        <taxon>eudicotyledons</taxon>
        <taxon>Gunneridae</taxon>
        <taxon>Pentapetalae</taxon>
        <taxon>rosids</taxon>
        <taxon>fabids</taxon>
        <taxon>Malpighiales</taxon>
        <taxon>Salicaceae</taxon>
        <taxon>Saliceae</taxon>
        <taxon>Salix</taxon>
    </lineage>
</organism>
<proteinExistence type="predicted"/>
<comment type="caution">
    <text evidence="1">The sequence shown here is derived from an EMBL/GenBank/DDBJ whole genome shotgun (WGS) entry which is preliminary data.</text>
</comment>
<dbReference type="AlphaFoldDB" id="A0A9Q0UC36"/>
<gene>
    <name evidence="1" type="ORF">OIU79_005198</name>
</gene>
<name>A0A9Q0UC36_SALPP</name>
<protein>
    <submittedName>
        <fullName evidence="1">Uncharacterized protein</fullName>
    </submittedName>
</protein>